<dbReference type="GeneID" id="128628660"/>
<reference evidence="3" key="1">
    <citation type="journal article" date="2016" name="Nat. Commun.">
        <title>The channel catfish genome sequence provides insights into the evolution of scale formation in teleosts.</title>
        <authorList>
            <person name="Liu Z."/>
            <person name="Liu S."/>
            <person name="Yao J."/>
            <person name="Bao L."/>
            <person name="Zhang J."/>
            <person name="Li Y."/>
            <person name="Jiang C."/>
            <person name="Sun L."/>
            <person name="Wang R."/>
            <person name="Zhang Y."/>
            <person name="Zhou T."/>
            <person name="Zeng Q."/>
            <person name="Fu Q."/>
            <person name="Gao S."/>
            <person name="Li N."/>
            <person name="Koren S."/>
            <person name="Jiang Y."/>
            <person name="Zimin A."/>
            <person name="Xu P."/>
            <person name="Phillippy A.M."/>
            <person name="Geng X."/>
            <person name="Song L."/>
            <person name="Sun F."/>
            <person name="Li C."/>
            <person name="Wang X."/>
            <person name="Chen A."/>
            <person name="Jin Y."/>
            <person name="Yuan Z."/>
            <person name="Yang Y."/>
            <person name="Tan S."/>
            <person name="Peatman E."/>
            <person name="Lu J."/>
            <person name="Qin Z."/>
            <person name="Dunham R."/>
            <person name="Li Z."/>
            <person name="Sonstegard T."/>
            <person name="Feng J."/>
            <person name="Danzmann R.G."/>
            <person name="Schroeder S."/>
            <person name="Scheffler B."/>
            <person name="Duke M.V."/>
            <person name="Ballard L."/>
            <person name="Kucuktas H."/>
            <person name="Kaltenboeck L."/>
            <person name="Liu H."/>
            <person name="Armbruster J."/>
            <person name="Xie Y."/>
            <person name="Kirby M.L."/>
            <person name="Tian Y."/>
            <person name="Flanagan M.E."/>
            <person name="Mu W."/>
            <person name="Waldbieser G.C."/>
        </authorList>
    </citation>
    <scope>NUCLEOTIDE SEQUENCE [LARGE SCALE GENOMIC DNA]</scope>
    <source>
        <strain evidence="3">SDA103</strain>
    </source>
</reference>
<dbReference type="InterPro" id="IPR050650">
    <property type="entry name" value="Type-II_Cytokine-TF_Rcpt"/>
</dbReference>
<dbReference type="CTD" id="678605"/>
<dbReference type="Gene3D" id="2.60.40.10">
    <property type="entry name" value="Immunoglobulins"/>
    <property type="match status" value="1"/>
</dbReference>
<gene>
    <name evidence="4" type="primary">crfb12</name>
</gene>
<dbReference type="GO" id="GO:0004896">
    <property type="term" value="F:cytokine receptor activity"/>
    <property type="evidence" value="ECO:0007669"/>
    <property type="project" value="TreeGrafter"/>
</dbReference>
<evidence type="ECO:0000256" key="1">
    <source>
        <dbReference type="SAM" id="Phobius"/>
    </source>
</evidence>
<evidence type="ECO:0000259" key="2">
    <source>
        <dbReference type="Pfam" id="PF01108"/>
    </source>
</evidence>
<accession>A0A2D0QAK8</accession>
<evidence type="ECO:0000313" key="3">
    <source>
        <dbReference type="Proteomes" id="UP000221080"/>
    </source>
</evidence>
<name>A0A2D0QAK8_ICTPU</name>
<dbReference type="InterPro" id="IPR003961">
    <property type="entry name" value="FN3_dom"/>
</dbReference>
<dbReference type="GO" id="GO:0005886">
    <property type="term" value="C:plasma membrane"/>
    <property type="evidence" value="ECO:0007669"/>
    <property type="project" value="TreeGrafter"/>
</dbReference>
<dbReference type="AlphaFoldDB" id="A0A2D0QAK8"/>
<evidence type="ECO:0000313" key="4">
    <source>
        <dbReference type="RefSeq" id="XP_017315324.1"/>
    </source>
</evidence>
<dbReference type="InterPro" id="IPR036116">
    <property type="entry name" value="FN3_sf"/>
</dbReference>
<protein>
    <submittedName>
        <fullName evidence="4">Cytokine receptor family member B12 isoform X1</fullName>
    </submittedName>
</protein>
<proteinExistence type="predicted"/>
<feature type="transmembrane region" description="Helical" evidence="1">
    <location>
        <begin position="247"/>
        <end position="272"/>
    </location>
</feature>
<dbReference type="OrthoDB" id="10031784at2759"/>
<keyword evidence="3" id="KW-1185">Reference proteome</keyword>
<dbReference type="PANTHER" id="PTHR20859:SF93">
    <property type="entry name" value="CYTOKINE RECEPTOR FAMILY MEMBER B12-RELATED"/>
    <property type="match status" value="1"/>
</dbReference>
<dbReference type="KEGG" id="ipu:128628660"/>
<feature type="domain" description="Fibronectin type-III" evidence="2">
    <location>
        <begin position="28"/>
        <end position="131"/>
    </location>
</feature>
<keyword evidence="1" id="KW-0472">Membrane</keyword>
<dbReference type="Pfam" id="PF01108">
    <property type="entry name" value="Tissue_fac"/>
    <property type="match status" value="1"/>
</dbReference>
<keyword evidence="1" id="KW-1133">Transmembrane helix</keyword>
<dbReference type="RefSeq" id="XP_017315324.1">
    <property type="nucleotide sequence ID" value="XM_017459835.3"/>
</dbReference>
<dbReference type="STRING" id="7998.ENSIPUP00000033511"/>
<sequence>MHDMCLAEQKPSSEARWKLDMMACAAAALLALLLSYLASSEGALSPPLNLSVELLDFKALARWLPGPGNPKGTRYSLKFIDISHFSTSAWNQTRDCTNITLTQCYLILNQTIQTEYFVKVKAEWKEERSNWTFLPRSFQPYEYTFLSAPNMIVSTVQNSIWINLSHPVQSLMEVRMKFSVDLFQMTSKNTTEHIAQNITARSSRFVNLPSGKYCINASAFLTARCKRNNNATSCVILHQDHRERKDWVVMVGVFLLLSIPAVIGLIGMYCYVMAFRNGDIHIPLHFTEGTVQILNTEELHIFPISLMFTDVCQVAAHQEMDGNSSQGYYGNSPQHYSGIPSQGYSGISAQGNDGVIRRKDQNVPPVPDFYSTAEKMEETDEYPTQTEHHAYGLPPRTSFSGASLPTDQNVEIENILNLELDKSEEENILTSLYSFEQTDSYEGETDSIASDYLFNSNYEPRPDPALMLSNQFRSQH</sequence>
<dbReference type="PANTHER" id="PTHR20859">
    <property type="entry name" value="INTERFERON/INTERLEUKIN RECEPTOR"/>
    <property type="match status" value="1"/>
</dbReference>
<organism evidence="3 4">
    <name type="scientific">Ictalurus punctatus</name>
    <name type="common">Channel catfish</name>
    <name type="synonym">Silurus punctatus</name>
    <dbReference type="NCBI Taxonomy" id="7998"/>
    <lineage>
        <taxon>Eukaryota</taxon>
        <taxon>Metazoa</taxon>
        <taxon>Chordata</taxon>
        <taxon>Craniata</taxon>
        <taxon>Vertebrata</taxon>
        <taxon>Euteleostomi</taxon>
        <taxon>Actinopterygii</taxon>
        <taxon>Neopterygii</taxon>
        <taxon>Teleostei</taxon>
        <taxon>Ostariophysi</taxon>
        <taxon>Siluriformes</taxon>
        <taxon>Ictaluridae</taxon>
        <taxon>Ictalurus</taxon>
    </lineage>
</organism>
<reference evidence="4" key="2">
    <citation type="submission" date="2025-08" db="UniProtKB">
        <authorList>
            <consortium name="RefSeq"/>
        </authorList>
    </citation>
    <scope>IDENTIFICATION</scope>
    <source>
        <tissue evidence="4">Blood</tissue>
    </source>
</reference>
<dbReference type="SUPFAM" id="SSF49265">
    <property type="entry name" value="Fibronectin type III"/>
    <property type="match status" value="2"/>
</dbReference>
<dbReference type="InterPro" id="IPR013783">
    <property type="entry name" value="Ig-like_fold"/>
</dbReference>
<keyword evidence="4" id="KW-0675">Receptor</keyword>
<keyword evidence="1" id="KW-0812">Transmembrane</keyword>
<dbReference type="Proteomes" id="UP000221080">
    <property type="component" value="Chromosome 28"/>
</dbReference>